<keyword evidence="5" id="KW-0808">Transferase</keyword>
<keyword evidence="8" id="KW-0460">Magnesium</keyword>
<dbReference type="SUPFAM" id="SSF143631">
    <property type="entry name" value="ApbE-like"/>
    <property type="match status" value="1"/>
</dbReference>
<comment type="caution">
    <text evidence="11">The sequence shown here is derived from an EMBL/GenBank/DDBJ whole genome shotgun (WGS) entry which is preliminary data.</text>
</comment>
<name>A0A2U3DAV2_SULT2</name>
<comment type="cofactor">
    <cofactor evidence="1">
        <name>Mg(2+)</name>
        <dbReference type="ChEBI" id="CHEBI:18420"/>
    </cofactor>
</comment>
<evidence type="ECO:0000256" key="9">
    <source>
        <dbReference type="ARBA" id="ARBA00031306"/>
    </source>
</evidence>
<keyword evidence="4" id="KW-0285">Flavoprotein</keyword>
<evidence type="ECO:0000313" key="12">
    <source>
        <dbReference type="Proteomes" id="UP000245380"/>
    </source>
</evidence>
<dbReference type="RefSeq" id="WP_109429896.1">
    <property type="nucleotide sequence ID" value="NZ_MPDK01000004.1"/>
</dbReference>
<dbReference type="GO" id="GO:0046872">
    <property type="term" value="F:metal ion binding"/>
    <property type="evidence" value="ECO:0007669"/>
    <property type="project" value="UniProtKB-KW"/>
</dbReference>
<evidence type="ECO:0000313" key="11">
    <source>
        <dbReference type="EMBL" id="PWI58393.1"/>
    </source>
</evidence>
<comment type="catalytic activity">
    <reaction evidence="10">
        <text>L-threonyl-[protein] + FAD = FMN-L-threonyl-[protein] + AMP + H(+)</text>
        <dbReference type="Rhea" id="RHEA:36847"/>
        <dbReference type="Rhea" id="RHEA-COMP:11060"/>
        <dbReference type="Rhea" id="RHEA-COMP:11061"/>
        <dbReference type="ChEBI" id="CHEBI:15378"/>
        <dbReference type="ChEBI" id="CHEBI:30013"/>
        <dbReference type="ChEBI" id="CHEBI:57692"/>
        <dbReference type="ChEBI" id="CHEBI:74257"/>
        <dbReference type="ChEBI" id="CHEBI:456215"/>
        <dbReference type="EC" id="2.7.1.180"/>
    </reaction>
</comment>
<dbReference type="GO" id="GO:0016740">
    <property type="term" value="F:transferase activity"/>
    <property type="evidence" value="ECO:0007669"/>
    <property type="project" value="UniProtKB-KW"/>
</dbReference>
<dbReference type="PANTHER" id="PTHR30040">
    <property type="entry name" value="THIAMINE BIOSYNTHESIS LIPOPROTEIN APBE"/>
    <property type="match status" value="1"/>
</dbReference>
<organism evidence="11 12">
    <name type="scientific">Sulfoacidibacillus thermotolerans</name>
    <name type="common">Acidibacillus sulfuroxidans</name>
    <dbReference type="NCBI Taxonomy" id="1765684"/>
    <lineage>
        <taxon>Bacteria</taxon>
        <taxon>Bacillati</taxon>
        <taxon>Bacillota</taxon>
        <taxon>Bacilli</taxon>
        <taxon>Bacillales</taxon>
        <taxon>Alicyclobacillaceae</taxon>
        <taxon>Sulfoacidibacillus</taxon>
    </lineage>
</organism>
<evidence type="ECO:0000256" key="10">
    <source>
        <dbReference type="ARBA" id="ARBA00048540"/>
    </source>
</evidence>
<evidence type="ECO:0000256" key="1">
    <source>
        <dbReference type="ARBA" id="ARBA00001946"/>
    </source>
</evidence>
<dbReference type="InterPro" id="IPR003374">
    <property type="entry name" value="ApbE-like_sf"/>
</dbReference>
<gene>
    <name evidence="11" type="ORF">BM613_04045</name>
</gene>
<accession>A0A2U3DAV2</accession>
<dbReference type="PANTHER" id="PTHR30040:SF2">
    <property type="entry name" value="FAD:PROTEIN FMN TRANSFERASE"/>
    <property type="match status" value="1"/>
</dbReference>
<dbReference type="Pfam" id="PF02424">
    <property type="entry name" value="ApbE"/>
    <property type="match status" value="1"/>
</dbReference>
<keyword evidence="6" id="KW-0479">Metal-binding</keyword>
<dbReference type="Proteomes" id="UP000245380">
    <property type="component" value="Unassembled WGS sequence"/>
</dbReference>
<evidence type="ECO:0000256" key="4">
    <source>
        <dbReference type="ARBA" id="ARBA00022630"/>
    </source>
</evidence>
<sequence length="322" mass="36131">MENSVQKQNEWVRESFQALGTQIDVLVKVQRCATKQISEWIHEEISRGERALSRFREDSELTQLNRSLGVEQRVTDRLFESLVLAYESYECTQGVFDPRVLTILQQLGYRGANVPEAISYSDPWIIFDTMRQAVTLRAPVDLGGIGKSYIVERVAKLLEPYSEDFLLSFGGDIVYRGRNESEEPWRIGVEWPFTGAHLAAVYEVQGAGAVCTSSHGKRRFCDASGSVHHHLIDPKSKRSGGCGYTSVTVFADTATEAELWSKVVYLRGVSAIPKHVRTDLSILVITDQGQLLHAGKMTEALLWCICEVESLHLLTDTEEESC</sequence>
<keyword evidence="12" id="KW-1185">Reference proteome</keyword>
<evidence type="ECO:0000256" key="3">
    <source>
        <dbReference type="ARBA" id="ARBA00016337"/>
    </source>
</evidence>
<evidence type="ECO:0000256" key="8">
    <source>
        <dbReference type="ARBA" id="ARBA00022842"/>
    </source>
</evidence>
<evidence type="ECO:0000256" key="5">
    <source>
        <dbReference type="ARBA" id="ARBA00022679"/>
    </source>
</evidence>
<keyword evidence="7" id="KW-0274">FAD</keyword>
<evidence type="ECO:0000256" key="2">
    <source>
        <dbReference type="ARBA" id="ARBA00011955"/>
    </source>
</evidence>
<dbReference type="EC" id="2.7.1.180" evidence="2"/>
<dbReference type="Gene3D" id="3.10.520.10">
    <property type="entry name" value="ApbE-like domains"/>
    <property type="match status" value="1"/>
</dbReference>
<evidence type="ECO:0000256" key="7">
    <source>
        <dbReference type="ARBA" id="ARBA00022827"/>
    </source>
</evidence>
<dbReference type="EMBL" id="MPDK01000004">
    <property type="protein sequence ID" value="PWI58393.1"/>
    <property type="molecule type" value="Genomic_DNA"/>
</dbReference>
<proteinExistence type="predicted"/>
<dbReference type="OrthoDB" id="9778595at2"/>
<reference evidence="11 12" key="1">
    <citation type="submission" date="2016-11" db="EMBL/GenBank/DDBJ databases">
        <title>Comparative genomics of Acidibacillus ferroxidans species.</title>
        <authorList>
            <person name="Oliveira G."/>
            <person name="Nunes G."/>
            <person name="Oliveira R."/>
            <person name="Araujo F."/>
            <person name="Salim A."/>
            <person name="Scholte L."/>
            <person name="Morais D."/>
            <person name="Nancucheo I."/>
            <person name="Johnson D.B."/>
            <person name="Grail B."/>
            <person name="Bittencourt J."/>
            <person name="Valadares R."/>
        </authorList>
    </citation>
    <scope>NUCLEOTIDE SEQUENCE [LARGE SCALE GENOMIC DNA]</scope>
    <source>
        <strain evidence="11 12">Y002</strain>
    </source>
</reference>
<dbReference type="InterPro" id="IPR024932">
    <property type="entry name" value="ApbE"/>
</dbReference>
<protein>
    <recommendedName>
        <fullName evidence="3">FAD:protein FMN transferase</fullName>
        <ecNumber evidence="2">2.7.1.180</ecNumber>
    </recommendedName>
    <alternativeName>
        <fullName evidence="9">Flavin transferase</fullName>
    </alternativeName>
</protein>
<evidence type="ECO:0000256" key="6">
    <source>
        <dbReference type="ARBA" id="ARBA00022723"/>
    </source>
</evidence>
<dbReference type="AlphaFoldDB" id="A0A2U3DAV2"/>